<feature type="compositionally biased region" description="Basic residues" evidence="1">
    <location>
        <begin position="228"/>
        <end position="237"/>
    </location>
</feature>
<proteinExistence type="predicted"/>
<feature type="compositionally biased region" description="Pro residues" evidence="1">
    <location>
        <begin position="238"/>
        <end position="250"/>
    </location>
</feature>
<protein>
    <submittedName>
        <fullName evidence="2">Alternative protein TRIM67</fullName>
    </submittedName>
</protein>
<feature type="region of interest" description="Disordered" evidence="1">
    <location>
        <begin position="124"/>
        <end position="143"/>
    </location>
</feature>
<accession>L8E9I3</accession>
<feature type="compositionally biased region" description="Low complexity" evidence="1">
    <location>
        <begin position="134"/>
        <end position="143"/>
    </location>
</feature>
<organism evidence="2">
    <name type="scientific">Homo sapiens</name>
    <name type="common">Human</name>
    <dbReference type="NCBI Taxonomy" id="9606"/>
    <lineage>
        <taxon>Eukaryota</taxon>
        <taxon>Metazoa</taxon>
        <taxon>Chordata</taxon>
        <taxon>Craniata</taxon>
        <taxon>Vertebrata</taxon>
        <taxon>Euteleostomi</taxon>
        <taxon>Mammalia</taxon>
        <taxon>Eutheria</taxon>
        <taxon>Euarchontoglires</taxon>
        <taxon>Primates</taxon>
        <taxon>Haplorrhini</taxon>
        <taxon>Catarrhini</taxon>
        <taxon>Hominidae</taxon>
        <taxon>Homo</taxon>
    </lineage>
</organism>
<gene>
    <name evidence="2" type="primary">TRIM67</name>
</gene>
<reference evidence="2" key="1">
    <citation type="journal article" date="2013" name="PLoS ONE">
        <title>Direct detection of alternative open reading frames translation products in human significantly expands the proteome.</title>
        <authorList>
            <person name="Vanderperre B."/>
            <person name="Lucier J.-F."/>
            <person name="Motard J."/>
            <person name="Tremblay G."/>
            <person name="Vanderperre S."/>
            <person name="Wisztorski M."/>
            <person name="Salzet M."/>
            <person name="Boisvert F.-M."/>
            <person name="Roucou X."/>
        </authorList>
    </citation>
    <scope>NUCLEOTIDE SEQUENCE</scope>
</reference>
<name>L8E9I3_HUMAN</name>
<dbReference type="AlphaFoldDB" id="L8E9I3"/>
<feature type="region of interest" description="Disordered" evidence="1">
    <location>
        <begin position="74"/>
        <end position="94"/>
    </location>
</feature>
<dbReference type="OrthoDB" id="295536at2759"/>
<evidence type="ECO:0000256" key="1">
    <source>
        <dbReference type="SAM" id="MobiDB-lite"/>
    </source>
</evidence>
<feature type="region of interest" description="Disordered" evidence="1">
    <location>
        <begin position="154"/>
        <end position="291"/>
    </location>
</feature>
<sequence length="291" mass="30337">MSACLALAPSRCRPRTVSSTCPSRSCFPGDRGCRRAPPPLPLWSTTLRLARPAAVQAGVQLAASAAVREVAETTRTSSACTARQTAATGPTPRASSPPTGFACCPWCPHHPAPRLRRLGVPPAPRCPRLRAPSRARSATAAHPWTTAACAASSATGCSRPSCSGTSRAAGPCRGRLQPRRWPSASCATAPRQSQQPRSASSATSSTALPASSSAIHPGDPSPSIAWCSRRRRRRRPPRQPPGPLAPPRAPPAEAAAARAREARGRGRLGAARPASSPRVPSMKWRTTACTA</sequence>
<dbReference type="EMBL" id="HF583516">
    <property type="protein sequence ID" value="CCQ43013.1"/>
    <property type="molecule type" value="Genomic_DNA"/>
</dbReference>
<evidence type="ECO:0000313" key="2">
    <source>
        <dbReference type="EMBL" id="CCQ43013.1"/>
    </source>
</evidence>
<feature type="compositionally biased region" description="Low complexity" evidence="1">
    <location>
        <begin position="189"/>
        <end position="214"/>
    </location>
</feature>